<evidence type="ECO:0000256" key="1">
    <source>
        <dbReference type="SAM" id="Coils"/>
    </source>
</evidence>
<accession>A0AAE0H4D4</accession>
<sequence>MGGRNKTSFRKRAPAPKVSQPAAAEAAVVDPNPTADPTDQSEPTQTAAQQPTSTPTARTIQPSSRLSRRFEVLKGQLATSKYSFKKVAEDNEDLKRQLAEQRQELRRRQKLISYYKGMYCQPCEPTRTEKRFTYNVRTIRGAYSGTDPAAKERRVQQYSSDIVRFLKQQFPDKEHVEEALLKTICRQEYRAVLRKAVKVCKEIKMEIEEALVNEIESHWTAELGLAFRLRLHLSEGKYQYLINHLSCLYSDKEDKCVRIRVGSGVKMPSFRTHASKQKTVTLMEEYFQDMDPQILEEDEKTITVSLTKVLQGHLQQYPLPEGQTDLLIKIDGDGAPVMPRVNHTCVAVKCMRNFDDCCEHVDWEGMNSPFTSHSVLLYDGKEDWEVIVKQAKRLRQELDELQQDGGKLKYTKRKRLDLLEYAHLHHDKLVCPFECLGCKKVFNDPQALRAEAEPSTKQDRLKFQLEHFGVGWHKSNVWGISPEDLVADLLHFDLREVHFMLERTCKRYLLTTEQADSYCQFLADHAGCFIKVKKTSKKQGGKKIKVKKAARVRGLAMDYMDAKLDLGSGDQDGTLYSHIAYWHFPEQILRHGDLVDLSTQALEHLH</sequence>
<evidence type="ECO:0000313" key="3">
    <source>
        <dbReference type="EMBL" id="KAK3289692.1"/>
    </source>
</evidence>
<feature type="region of interest" description="Disordered" evidence="2">
    <location>
        <begin position="1"/>
        <end position="66"/>
    </location>
</feature>
<feature type="compositionally biased region" description="Low complexity" evidence="2">
    <location>
        <begin position="43"/>
        <end position="59"/>
    </location>
</feature>
<name>A0AAE0H4D4_9CHLO</name>
<keyword evidence="1" id="KW-0175">Coiled coil</keyword>
<proteinExistence type="predicted"/>
<dbReference type="AlphaFoldDB" id="A0AAE0H4D4"/>
<evidence type="ECO:0000313" key="4">
    <source>
        <dbReference type="Proteomes" id="UP001190700"/>
    </source>
</evidence>
<keyword evidence="4" id="KW-1185">Reference proteome</keyword>
<feature type="coiled-coil region" evidence="1">
    <location>
        <begin position="381"/>
        <end position="411"/>
    </location>
</feature>
<evidence type="ECO:0000256" key="2">
    <source>
        <dbReference type="SAM" id="MobiDB-lite"/>
    </source>
</evidence>
<dbReference type="EMBL" id="LGRX02000060">
    <property type="protein sequence ID" value="KAK3289692.1"/>
    <property type="molecule type" value="Genomic_DNA"/>
</dbReference>
<dbReference type="Proteomes" id="UP001190700">
    <property type="component" value="Unassembled WGS sequence"/>
</dbReference>
<comment type="caution">
    <text evidence="3">The sequence shown here is derived from an EMBL/GenBank/DDBJ whole genome shotgun (WGS) entry which is preliminary data.</text>
</comment>
<protein>
    <submittedName>
        <fullName evidence="3">Uncharacterized protein</fullName>
    </submittedName>
</protein>
<reference evidence="3 4" key="1">
    <citation type="journal article" date="2015" name="Genome Biol. Evol.">
        <title>Comparative Genomics of a Bacterivorous Green Alga Reveals Evolutionary Causalities and Consequences of Phago-Mixotrophic Mode of Nutrition.</title>
        <authorList>
            <person name="Burns J.A."/>
            <person name="Paasch A."/>
            <person name="Narechania A."/>
            <person name="Kim E."/>
        </authorList>
    </citation>
    <scope>NUCLEOTIDE SEQUENCE [LARGE SCALE GENOMIC DNA]</scope>
    <source>
        <strain evidence="3 4">PLY_AMNH</strain>
    </source>
</reference>
<feature type="coiled-coil region" evidence="1">
    <location>
        <begin position="84"/>
        <end position="111"/>
    </location>
</feature>
<gene>
    <name evidence="3" type="ORF">CYMTET_2893</name>
</gene>
<organism evidence="3 4">
    <name type="scientific">Cymbomonas tetramitiformis</name>
    <dbReference type="NCBI Taxonomy" id="36881"/>
    <lineage>
        <taxon>Eukaryota</taxon>
        <taxon>Viridiplantae</taxon>
        <taxon>Chlorophyta</taxon>
        <taxon>Pyramimonadophyceae</taxon>
        <taxon>Pyramimonadales</taxon>
        <taxon>Pyramimonadaceae</taxon>
        <taxon>Cymbomonas</taxon>
    </lineage>
</organism>